<evidence type="ECO:0000313" key="2">
    <source>
        <dbReference type="EMBL" id="SAM08283.1"/>
    </source>
</evidence>
<dbReference type="OrthoDB" id="2281363at2759"/>
<name>A0A163KIH7_ABSGL</name>
<gene>
    <name evidence="2" type="primary">ABSGL_13945.1 scaffold 14340</name>
</gene>
<reference evidence="2" key="1">
    <citation type="submission" date="2016-04" db="EMBL/GenBank/DDBJ databases">
        <authorList>
            <person name="Evans L.H."/>
            <person name="Alamgir A."/>
            <person name="Owens N."/>
            <person name="Weber N.D."/>
            <person name="Virtaneva K."/>
            <person name="Barbian K."/>
            <person name="Babar A."/>
            <person name="Rosenke K."/>
        </authorList>
    </citation>
    <scope>NUCLEOTIDE SEQUENCE [LARGE SCALE GENOMIC DNA]</scope>
    <source>
        <strain evidence="2">CBS 101.48</strain>
    </source>
</reference>
<evidence type="ECO:0000256" key="1">
    <source>
        <dbReference type="SAM" id="MobiDB-lite"/>
    </source>
</evidence>
<dbReference type="Gene3D" id="1.10.10.60">
    <property type="entry name" value="Homeodomain-like"/>
    <property type="match status" value="1"/>
</dbReference>
<sequence length="195" mass="21630">MMNIADLLNPSTTIEMLSPPISPKQAHSLSPDMDSSHGKPRSRFSEFEDTVICEGVAKGLTWGQISNQLPHRKRATCFNRYRTLQGIRKSRKRSSARHTEPKPASLTLNTQLPSSSQAPTTPGLLNSPTTPTPASSPLSSWTPTTPPSEMISYSVYSHNEDPLIRRLSCPSKDHRAVLPPIFHRRPTATHLPYLI</sequence>
<keyword evidence="3" id="KW-1185">Reference proteome</keyword>
<evidence type="ECO:0000313" key="3">
    <source>
        <dbReference type="Proteomes" id="UP000078561"/>
    </source>
</evidence>
<dbReference type="Proteomes" id="UP000078561">
    <property type="component" value="Unassembled WGS sequence"/>
</dbReference>
<dbReference type="InParanoid" id="A0A163KIH7"/>
<proteinExistence type="predicted"/>
<feature type="region of interest" description="Disordered" evidence="1">
    <location>
        <begin position="17"/>
        <end position="43"/>
    </location>
</feature>
<dbReference type="InterPro" id="IPR009057">
    <property type="entry name" value="Homeodomain-like_sf"/>
</dbReference>
<protein>
    <recommendedName>
        <fullName evidence="4">Myb-like domain-containing protein</fullName>
    </recommendedName>
</protein>
<dbReference type="EMBL" id="LT554889">
    <property type="protein sequence ID" value="SAM08283.1"/>
    <property type="molecule type" value="Genomic_DNA"/>
</dbReference>
<evidence type="ECO:0008006" key="4">
    <source>
        <dbReference type="Google" id="ProtNLM"/>
    </source>
</evidence>
<organism evidence="2">
    <name type="scientific">Absidia glauca</name>
    <name type="common">Pin mould</name>
    <dbReference type="NCBI Taxonomy" id="4829"/>
    <lineage>
        <taxon>Eukaryota</taxon>
        <taxon>Fungi</taxon>
        <taxon>Fungi incertae sedis</taxon>
        <taxon>Mucoromycota</taxon>
        <taxon>Mucoromycotina</taxon>
        <taxon>Mucoromycetes</taxon>
        <taxon>Mucorales</taxon>
        <taxon>Cunninghamellaceae</taxon>
        <taxon>Absidia</taxon>
    </lineage>
</organism>
<dbReference type="AlphaFoldDB" id="A0A163KIH7"/>
<dbReference type="SUPFAM" id="SSF46689">
    <property type="entry name" value="Homeodomain-like"/>
    <property type="match status" value="1"/>
</dbReference>
<feature type="region of interest" description="Disordered" evidence="1">
    <location>
        <begin position="86"/>
        <end position="145"/>
    </location>
</feature>
<feature type="compositionally biased region" description="Polar residues" evidence="1">
    <location>
        <begin position="106"/>
        <end position="126"/>
    </location>
</feature>
<feature type="compositionally biased region" description="Low complexity" evidence="1">
    <location>
        <begin position="127"/>
        <end position="143"/>
    </location>
</feature>
<accession>A0A163KIH7</accession>